<dbReference type="OrthoDB" id="550558at2759"/>
<reference evidence="4" key="1">
    <citation type="journal article" date="2020" name="Stud. Mycol.">
        <title>101 Dothideomycetes genomes: a test case for predicting lifestyles and emergence of pathogens.</title>
        <authorList>
            <person name="Haridas S."/>
            <person name="Albert R."/>
            <person name="Binder M."/>
            <person name="Bloem J."/>
            <person name="Labutti K."/>
            <person name="Salamov A."/>
            <person name="Andreopoulos B."/>
            <person name="Baker S."/>
            <person name="Barry K."/>
            <person name="Bills G."/>
            <person name="Bluhm B."/>
            <person name="Cannon C."/>
            <person name="Castanera R."/>
            <person name="Culley D."/>
            <person name="Daum C."/>
            <person name="Ezra D."/>
            <person name="Gonzalez J."/>
            <person name="Henrissat B."/>
            <person name="Kuo A."/>
            <person name="Liang C."/>
            <person name="Lipzen A."/>
            <person name="Lutzoni F."/>
            <person name="Magnuson J."/>
            <person name="Mondo S."/>
            <person name="Nolan M."/>
            <person name="Ohm R."/>
            <person name="Pangilinan J."/>
            <person name="Park H.-J."/>
            <person name="Ramirez L."/>
            <person name="Alfaro M."/>
            <person name="Sun H."/>
            <person name="Tritt A."/>
            <person name="Yoshinaga Y."/>
            <person name="Zwiers L.-H."/>
            <person name="Turgeon B."/>
            <person name="Goodwin S."/>
            <person name="Spatafora J."/>
            <person name="Crous P."/>
            <person name="Grigoriev I."/>
        </authorList>
    </citation>
    <scope>NUCLEOTIDE SEQUENCE</scope>
    <source>
        <strain evidence="4">HMLAC05119</strain>
    </source>
</reference>
<dbReference type="PANTHER" id="PTHR37844:SF2">
    <property type="entry name" value="SER_THR PROTEIN PHOSPHATASE SUPERFAMILY (AFU_ORTHOLOGUE AFUA_1G14840)"/>
    <property type="match status" value="1"/>
</dbReference>
<feature type="coiled-coil region" evidence="1">
    <location>
        <begin position="74"/>
        <end position="101"/>
    </location>
</feature>
<evidence type="ECO:0000256" key="2">
    <source>
        <dbReference type="SAM" id="MobiDB-lite"/>
    </source>
</evidence>
<dbReference type="AlphaFoldDB" id="A0A6A5R5Y5"/>
<feature type="domain" description="Calcineurin-like phosphoesterase" evidence="3">
    <location>
        <begin position="10"/>
        <end position="237"/>
    </location>
</feature>
<sequence>MAFFAPYLQIVSDLHLETPITSPQYAKFKLHVSGTALFLLGDIGLVKDDGLFDYLRRLLDQNRGCRVFYVLGNHEAYQMTLKEAVEKLRAFEEEMKQESGGRFHVLSRNRFDLNENLTILGCTLWSNIQPHQASEIYKRLTDFNEERGIREWTPERYVSEHTRDLAWLNAEVQHIETHEPHRSIMIATHHCPTEDPRATAPEHKFSAMSSAFVSDLSREPCWQSPAVKLWAFGHTHYSCTFQDETSGKLIISNQKGYSGMAMGGQSAQKMNTKIVETSGAEWSVQGTFQKSMPKETPRNKTRPTEMPPVSGAQGLSARQKVKPSLLQRITKRVQTLLRLVPRPTE</sequence>
<dbReference type="Pfam" id="PF00149">
    <property type="entry name" value="Metallophos"/>
    <property type="match status" value="1"/>
</dbReference>
<keyword evidence="5" id="KW-1185">Reference proteome</keyword>
<name>A0A6A5R5Y5_AMPQU</name>
<dbReference type="Proteomes" id="UP000800096">
    <property type="component" value="Unassembled WGS sequence"/>
</dbReference>
<protein>
    <submittedName>
        <fullName evidence="4">Metallo-dependent phosphatase-like protein</fullName>
    </submittedName>
</protein>
<dbReference type="EMBL" id="ML979132">
    <property type="protein sequence ID" value="KAF1921327.1"/>
    <property type="molecule type" value="Genomic_DNA"/>
</dbReference>
<dbReference type="GO" id="GO:0016787">
    <property type="term" value="F:hydrolase activity"/>
    <property type="evidence" value="ECO:0007669"/>
    <property type="project" value="InterPro"/>
</dbReference>
<evidence type="ECO:0000313" key="4">
    <source>
        <dbReference type="EMBL" id="KAF1921327.1"/>
    </source>
</evidence>
<dbReference type="SUPFAM" id="SSF56300">
    <property type="entry name" value="Metallo-dependent phosphatases"/>
    <property type="match status" value="1"/>
</dbReference>
<dbReference type="PANTHER" id="PTHR37844">
    <property type="entry name" value="SER/THR PROTEIN PHOSPHATASE SUPERFAMILY (AFU_ORTHOLOGUE AFUA_1G14840)"/>
    <property type="match status" value="1"/>
</dbReference>
<evidence type="ECO:0000256" key="1">
    <source>
        <dbReference type="SAM" id="Coils"/>
    </source>
</evidence>
<proteinExistence type="predicted"/>
<feature type="region of interest" description="Disordered" evidence="2">
    <location>
        <begin position="288"/>
        <end position="323"/>
    </location>
</feature>
<gene>
    <name evidence="4" type="ORF">BDU57DRAFT_488986</name>
</gene>
<dbReference type="InterPro" id="IPR029052">
    <property type="entry name" value="Metallo-depent_PP-like"/>
</dbReference>
<evidence type="ECO:0000313" key="5">
    <source>
        <dbReference type="Proteomes" id="UP000800096"/>
    </source>
</evidence>
<dbReference type="InterPro" id="IPR004843">
    <property type="entry name" value="Calcineurin-like_PHP"/>
</dbReference>
<organism evidence="4 5">
    <name type="scientific">Ampelomyces quisqualis</name>
    <name type="common">Powdery mildew agent</name>
    <dbReference type="NCBI Taxonomy" id="50730"/>
    <lineage>
        <taxon>Eukaryota</taxon>
        <taxon>Fungi</taxon>
        <taxon>Dikarya</taxon>
        <taxon>Ascomycota</taxon>
        <taxon>Pezizomycotina</taxon>
        <taxon>Dothideomycetes</taxon>
        <taxon>Pleosporomycetidae</taxon>
        <taxon>Pleosporales</taxon>
        <taxon>Pleosporineae</taxon>
        <taxon>Phaeosphaeriaceae</taxon>
        <taxon>Ampelomyces</taxon>
    </lineage>
</organism>
<accession>A0A6A5R5Y5</accession>
<keyword evidence="1" id="KW-0175">Coiled coil</keyword>
<evidence type="ECO:0000259" key="3">
    <source>
        <dbReference type="Pfam" id="PF00149"/>
    </source>
</evidence>
<dbReference type="Gene3D" id="3.60.21.10">
    <property type="match status" value="1"/>
</dbReference>